<keyword evidence="1 3" id="KW-0378">Hydrolase</keyword>
<feature type="domain" description="AB hydrolase-1" evidence="2">
    <location>
        <begin position="21"/>
        <end position="246"/>
    </location>
</feature>
<evidence type="ECO:0000256" key="1">
    <source>
        <dbReference type="ARBA" id="ARBA00022801"/>
    </source>
</evidence>
<dbReference type="PRINTS" id="PR00111">
    <property type="entry name" value="ABHYDROLASE"/>
</dbReference>
<name>M2ZCK0_9PSEU</name>
<dbReference type="InterPro" id="IPR000073">
    <property type="entry name" value="AB_hydrolase_1"/>
</dbReference>
<dbReference type="PANTHER" id="PTHR43798">
    <property type="entry name" value="MONOACYLGLYCEROL LIPASE"/>
    <property type="match status" value="1"/>
</dbReference>
<dbReference type="PANTHER" id="PTHR43798:SF31">
    <property type="entry name" value="AB HYDROLASE SUPERFAMILY PROTEIN YCLE"/>
    <property type="match status" value="1"/>
</dbReference>
<reference evidence="3 4" key="1">
    <citation type="journal article" date="2013" name="Genome Announc.">
        <title>Draft Genome Sequence of Amycolatopsis decaplanina Strain DSM 44594T.</title>
        <authorList>
            <person name="Kaur N."/>
            <person name="Kumar S."/>
            <person name="Bala M."/>
            <person name="Raghava G.P."/>
            <person name="Mayilraj S."/>
        </authorList>
    </citation>
    <scope>NUCLEOTIDE SEQUENCE [LARGE SCALE GENOMIC DNA]</scope>
    <source>
        <strain evidence="3 4">DSM 44594</strain>
    </source>
</reference>
<proteinExistence type="predicted"/>
<dbReference type="PATRIC" id="fig|1284240.4.peg.3781"/>
<dbReference type="GO" id="GO:0016020">
    <property type="term" value="C:membrane"/>
    <property type="evidence" value="ECO:0007669"/>
    <property type="project" value="TreeGrafter"/>
</dbReference>
<dbReference type="SUPFAM" id="SSF53474">
    <property type="entry name" value="alpha/beta-Hydrolases"/>
    <property type="match status" value="1"/>
</dbReference>
<sequence length="267" mass="28166">MERPGGKIACTVIGEGRLVVCSPSLGDLRSTFTYLAEDLASAGFKVISADLRGHGGSTVSWPSYSADDVADDLLAIARAHDADSVVLLGNGFSGGAAVIAASKAPELVSGVILSGAVVRDVQLGPAERAMMRLATLPRLGQTLWMSYWPKLFGFEKPDNFELRRQELADNLAEPGRFAAAREMLRSSRTSAENALGQVTCPTLVLMGDQDPDFRDPTVEAQNTAARLGGPATVVMVPGAGHYPHTEDMETVVPVVVDFLGTVAPARS</sequence>
<dbReference type="Gene3D" id="3.40.50.1820">
    <property type="entry name" value="alpha/beta hydrolase"/>
    <property type="match status" value="1"/>
</dbReference>
<dbReference type="EMBL" id="AOHO01000055">
    <property type="protein sequence ID" value="EME58623.1"/>
    <property type="molecule type" value="Genomic_DNA"/>
</dbReference>
<dbReference type="AlphaFoldDB" id="M2ZCK0"/>
<keyword evidence="4" id="KW-1185">Reference proteome</keyword>
<dbReference type="Pfam" id="PF00561">
    <property type="entry name" value="Abhydrolase_1"/>
    <property type="match status" value="1"/>
</dbReference>
<organism evidence="3 4">
    <name type="scientific">Amycolatopsis decaplanina DSM 44594</name>
    <dbReference type="NCBI Taxonomy" id="1284240"/>
    <lineage>
        <taxon>Bacteria</taxon>
        <taxon>Bacillati</taxon>
        <taxon>Actinomycetota</taxon>
        <taxon>Actinomycetes</taxon>
        <taxon>Pseudonocardiales</taxon>
        <taxon>Pseudonocardiaceae</taxon>
        <taxon>Amycolatopsis</taxon>
    </lineage>
</organism>
<dbReference type="InterPro" id="IPR029058">
    <property type="entry name" value="AB_hydrolase_fold"/>
</dbReference>
<dbReference type="InterPro" id="IPR050266">
    <property type="entry name" value="AB_hydrolase_sf"/>
</dbReference>
<accession>M2ZCK0</accession>
<comment type="caution">
    <text evidence="3">The sequence shown here is derived from an EMBL/GenBank/DDBJ whole genome shotgun (WGS) entry which is preliminary data.</text>
</comment>
<protein>
    <submittedName>
        <fullName evidence="3">Alpha/beta fold family hydrolase</fullName>
    </submittedName>
</protein>
<evidence type="ECO:0000259" key="2">
    <source>
        <dbReference type="Pfam" id="PF00561"/>
    </source>
</evidence>
<dbReference type="GO" id="GO:0016787">
    <property type="term" value="F:hydrolase activity"/>
    <property type="evidence" value="ECO:0007669"/>
    <property type="project" value="UniProtKB-KW"/>
</dbReference>
<dbReference type="Proteomes" id="UP000054226">
    <property type="component" value="Unassembled WGS sequence"/>
</dbReference>
<evidence type="ECO:0000313" key="4">
    <source>
        <dbReference type="Proteomes" id="UP000054226"/>
    </source>
</evidence>
<gene>
    <name evidence="3" type="ORF">H074_18628</name>
</gene>
<evidence type="ECO:0000313" key="3">
    <source>
        <dbReference type="EMBL" id="EME58623.1"/>
    </source>
</evidence>